<protein>
    <submittedName>
        <fullName evidence="1">Uncharacterized protein</fullName>
    </submittedName>
</protein>
<sequence>MKFKSIFLYTLAALLLLFGHRDLWDELQEEREQSKQQEKAVAEAAQAASKKFETQKLVLDSASGKLTNPHPYFQLINVSYVNFKAINRGKKTTIELDDDEQASDSN</sequence>
<evidence type="ECO:0000313" key="2">
    <source>
        <dbReference type="Proteomes" id="UP001597525"/>
    </source>
</evidence>
<name>A0ABW6BQ94_9SPHI</name>
<comment type="caution">
    <text evidence="1">The sequence shown here is derived from an EMBL/GenBank/DDBJ whole genome shotgun (WGS) entry which is preliminary data.</text>
</comment>
<proteinExistence type="predicted"/>
<organism evidence="1 2">
    <name type="scientific">Sphingobacterium bambusae</name>
    <dbReference type="NCBI Taxonomy" id="662858"/>
    <lineage>
        <taxon>Bacteria</taxon>
        <taxon>Pseudomonadati</taxon>
        <taxon>Bacteroidota</taxon>
        <taxon>Sphingobacteriia</taxon>
        <taxon>Sphingobacteriales</taxon>
        <taxon>Sphingobacteriaceae</taxon>
        <taxon>Sphingobacterium</taxon>
    </lineage>
</organism>
<dbReference type="RefSeq" id="WP_320183602.1">
    <property type="nucleotide sequence ID" value="NZ_CP138332.1"/>
</dbReference>
<dbReference type="Proteomes" id="UP001597525">
    <property type="component" value="Unassembled WGS sequence"/>
</dbReference>
<dbReference type="EMBL" id="JBHUPB010000015">
    <property type="protein sequence ID" value="MFD2970121.1"/>
    <property type="molecule type" value="Genomic_DNA"/>
</dbReference>
<accession>A0ABW6BQ94</accession>
<gene>
    <name evidence="1" type="ORF">ACFS7Y_22210</name>
</gene>
<evidence type="ECO:0000313" key="1">
    <source>
        <dbReference type="EMBL" id="MFD2970121.1"/>
    </source>
</evidence>
<reference evidence="2" key="1">
    <citation type="journal article" date="2019" name="Int. J. Syst. Evol. Microbiol.">
        <title>The Global Catalogue of Microorganisms (GCM) 10K type strain sequencing project: providing services to taxonomists for standard genome sequencing and annotation.</title>
        <authorList>
            <consortium name="The Broad Institute Genomics Platform"/>
            <consortium name="The Broad Institute Genome Sequencing Center for Infectious Disease"/>
            <person name="Wu L."/>
            <person name="Ma J."/>
        </authorList>
    </citation>
    <scope>NUCLEOTIDE SEQUENCE [LARGE SCALE GENOMIC DNA]</scope>
    <source>
        <strain evidence="2">KCTC 22814</strain>
    </source>
</reference>
<keyword evidence="2" id="KW-1185">Reference proteome</keyword>